<dbReference type="InterPro" id="IPR047151">
    <property type="entry name" value="RNZ2-like"/>
</dbReference>
<evidence type="ECO:0000256" key="17">
    <source>
        <dbReference type="ARBA" id="ARBA00049308"/>
    </source>
</evidence>
<protein>
    <recommendedName>
        <fullName evidence="21">Protein kinase domain-containing protein</fullName>
    </recommendedName>
</protein>
<dbReference type="Proteomes" id="UP000249056">
    <property type="component" value="Unassembled WGS sequence"/>
</dbReference>
<evidence type="ECO:0000256" key="9">
    <source>
        <dbReference type="ARBA" id="ARBA00022741"/>
    </source>
</evidence>
<evidence type="ECO:0000256" key="2">
    <source>
        <dbReference type="ARBA" id="ARBA00001947"/>
    </source>
</evidence>
<dbReference type="PROSITE" id="PS00107">
    <property type="entry name" value="PROTEIN_KINASE_ATP"/>
    <property type="match status" value="1"/>
</dbReference>
<evidence type="ECO:0000313" key="23">
    <source>
        <dbReference type="Proteomes" id="UP000249056"/>
    </source>
</evidence>
<evidence type="ECO:0000256" key="19">
    <source>
        <dbReference type="PROSITE-ProRule" id="PRU10141"/>
    </source>
</evidence>
<comment type="catalytic activity">
    <reaction evidence="17">
        <text>L-threonyl-[protein] + ATP = O-phospho-L-threonyl-[protein] + ADP + H(+)</text>
        <dbReference type="Rhea" id="RHEA:46608"/>
        <dbReference type="Rhea" id="RHEA-COMP:11060"/>
        <dbReference type="Rhea" id="RHEA-COMP:11605"/>
        <dbReference type="ChEBI" id="CHEBI:15378"/>
        <dbReference type="ChEBI" id="CHEBI:30013"/>
        <dbReference type="ChEBI" id="CHEBI:30616"/>
        <dbReference type="ChEBI" id="CHEBI:61977"/>
        <dbReference type="ChEBI" id="CHEBI:456216"/>
        <dbReference type="EC" id="2.7.12.1"/>
    </reaction>
</comment>
<evidence type="ECO:0000256" key="5">
    <source>
        <dbReference type="ARBA" id="ARBA00022679"/>
    </source>
</evidence>
<feature type="domain" description="Protein kinase" evidence="21">
    <location>
        <begin position="290"/>
        <end position="614"/>
    </location>
</feature>
<feature type="region of interest" description="Disordered" evidence="20">
    <location>
        <begin position="1"/>
        <end position="113"/>
    </location>
</feature>
<dbReference type="Pfam" id="PF13691">
    <property type="entry name" value="Lactamase_B_4"/>
    <property type="match status" value="1"/>
</dbReference>
<evidence type="ECO:0000256" key="1">
    <source>
        <dbReference type="ARBA" id="ARBA00000402"/>
    </source>
</evidence>
<dbReference type="SMART" id="SM00220">
    <property type="entry name" value="S_TKc"/>
    <property type="match status" value="1"/>
</dbReference>
<keyword evidence="4" id="KW-0723">Serine/threonine-protein kinase</keyword>
<feature type="compositionally biased region" description="Polar residues" evidence="20">
    <location>
        <begin position="193"/>
        <end position="202"/>
    </location>
</feature>
<keyword evidence="13" id="KW-0862">Zinc</keyword>
<dbReference type="PANTHER" id="PTHR12553">
    <property type="entry name" value="ZINC PHOSPHODIESTERASE ELAC PROTEIN 2"/>
    <property type="match status" value="1"/>
</dbReference>
<dbReference type="Gene3D" id="1.10.510.10">
    <property type="entry name" value="Transferase(Phosphotransferase) domain 1"/>
    <property type="match status" value="1"/>
</dbReference>
<feature type="compositionally biased region" description="Basic and acidic residues" evidence="20">
    <location>
        <begin position="886"/>
        <end position="898"/>
    </location>
</feature>
<keyword evidence="7" id="KW-0540">Nuclease</keyword>
<feature type="region of interest" description="Disordered" evidence="20">
    <location>
        <begin position="886"/>
        <end position="905"/>
    </location>
</feature>
<dbReference type="InterPro" id="IPR008271">
    <property type="entry name" value="Ser/Thr_kinase_AS"/>
</dbReference>
<dbReference type="PROSITE" id="PS00108">
    <property type="entry name" value="PROTEIN_KINASE_ST"/>
    <property type="match status" value="1"/>
</dbReference>
<comment type="catalytic activity">
    <reaction evidence="18">
        <text>L-tyrosyl-[protein] + ATP = O-phospho-L-tyrosyl-[protein] + ADP + H(+)</text>
        <dbReference type="Rhea" id="RHEA:10596"/>
        <dbReference type="Rhea" id="RHEA-COMP:10136"/>
        <dbReference type="Rhea" id="RHEA-COMP:20101"/>
        <dbReference type="ChEBI" id="CHEBI:15378"/>
        <dbReference type="ChEBI" id="CHEBI:30616"/>
        <dbReference type="ChEBI" id="CHEBI:46858"/>
        <dbReference type="ChEBI" id="CHEBI:61978"/>
        <dbReference type="ChEBI" id="CHEBI:456216"/>
        <dbReference type="EC" id="2.7.12.1"/>
    </reaction>
</comment>
<comment type="catalytic activity">
    <reaction evidence="16">
        <text>L-seryl-[protein] + ATP = O-phospho-L-seryl-[protein] + ADP + H(+)</text>
        <dbReference type="Rhea" id="RHEA:17989"/>
        <dbReference type="Rhea" id="RHEA-COMP:9863"/>
        <dbReference type="Rhea" id="RHEA-COMP:11604"/>
        <dbReference type="ChEBI" id="CHEBI:15378"/>
        <dbReference type="ChEBI" id="CHEBI:29999"/>
        <dbReference type="ChEBI" id="CHEBI:30616"/>
        <dbReference type="ChEBI" id="CHEBI:83421"/>
        <dbReference type="ChEBI" id="CHEBI:456216"/>
        <dbReference type="EC" id="2.7.12.1"/>
    </reaction>
</comment>
<keyword evidence="14 19" id="KW-0067">ATP-binding</keyword>
<keyword evidence="9 19" id="KW-0547">Nucleotide-binding</keyword>
<dbReference type="InterPro" id="IPR036866">
    <property type="entry name" value="RibonucZ/Hydroxyglut_hydro"/>
</dbReference>
<dbReference type="InterPro" id="IPR017441">
    <property type="entry name" value="Protein_kinase_ATP_BS"/>
</dbReference>
<keyword evidence="10" id="KW-0255">Endonuclease</keyword>
<evidence type="ECO:0000256" key="12">
    <source>
        <dbReference type="ARBA" id="ARBA00022801"/>
    </source>
</evidence>
<feature type="binding site" evidence="19">
    <location>
        <position position="320"/>
    </location>
    <ligand>
        <name>ATP</name>
        <dbReference type="ChEBI" id="CHEBI:30616"/>
    </ligand>
</feature>
<dbReference type="InterPro" id="IPR001279">
    <property type="entry name" value="Metallo-B-lactamas"/>
</dbReference>
<feature type="region of interest" description="Disordered" evidence="20">
    <location>
        <begin position="129"/>
        <end position="253"/>
    </location>
</feature>
<dbReference type="GO" id="GO:0005739">
    <property type="term" value="C:mitochondrion"/>
    <property type="evidence" value="ECO:0007669"/>
    <property type="project" value="TreeGrafter"/>
</dbReference>
<dbReference type="GO" id="GO:0042781">
    <property type="term" value="F:3'-tRNA processing endoribonuclease activity"/>
    <property type="evidence" value="ECO:0007669"/>
    <property type="project" value="UniProtKB-EC"/>
</dbReference>
<accession>A0A395IHV4</accession>
<sequence length="1518" mass="170380">MSTPSTLPPHHPNYGYSHHQNYQSNNPYRASNNLLNGSSRLGVSYTNPTNSSSNSTSSSIGPLAKTTQIPSHPAKKPSANPPPKPTAMVSSASQAPPPHKRQRSKERQPDWDKFYENGLPKEVIVIDSSESPEPSLDVSSHIQTNNSAVAANSRHAAKKRKRNDAYDPNLVPIPPSLTGRTTSAIHTTAATSLGSHSSNGQNGYEAAELTGQKRKRTNTRLQLANEAKRKDPEGNGDAFSNYIPPPKPPIKSRDVPVRQVLDNSYAKNSKVDDEDGHYIVVPDTNLTTQYSVLKLLGQGTFGKVVQAKDHLDNGKLVAIKIIRSVQKYRDASKIELRVLSTLKANDHENRNRFMDLLGQSVFDFLKGNSFVPFPNSQIQSFARQLFTSVAFLHDLNLIHTDLKPENILLCNSAYQAFTYSRKIPSSSTTVSRQAAQRKVLLDTEIRLIDFGSATFQDEYHSSVVSTRHYRAPEIILGLGWSFPCDIWSIGCILVEFFTGDALFQTHDNLEHLAMMEMVCDKKLDSHLIQQVNAMAKRNGGNPAQKYFRRLKLDYPTADTTRASRRFVKAMKSLDEIIKDQGRFSRNFLDLLKRIFVYDPSERITAKQALQHPWFKEAAIADDGTEATKIRLQRQSDLRESLHNALRRFPKKEGYAFPPHPARLSPLPTQYILNDKNNLRILPASSQDTTDSAKQRRFLVLKDNPGNVYYGVKYRKPLIDSRRTDVEYRPGDLLKMRSYIQFLTTPTVDTPGTTLLLHFDNKRYLIGNVAEGTQRACVQNKISLMKVGELFMTGKVDWASTGGVLVEHAKMQRKGERAEKPAKAFLNIHGGENLTHLLATARRFVFRNGMPLYTNEYRADREERQNWDPSWSDENIKVWAMAIKSEENAKSPGKRTHDEFSDDSDFLSEKDQELKLKKAQELRDEEDKQHQVRKSVVSSMFDSDWKLDTLYTMKLKDVKMPAAIFVRNADGKIQKYQGPKPGGDQEVPDIEVLTRKPWPGALVESLPPTKPSTSSVSYIIKNHTQRGKFNPKEAERLNVKRGADYRTLAAGRSVIATDGTTVTPEQVLGESKEGTGIAILEVPDVSYVRPLLAREEWTSKEVISGVESVIWILGPGVLADLRLQKFMEEHKEFTHIVSSPDGSSNYLAFSSAAAQAIRLHLLDSERFPIPSFSNASVSASQPVPYSRARSGKTLLLEPRFEVQDEKCTPYLDTEQVVKETDPEVLTLANEAKKEVMSPEYQAKLDGIQKDIPCKDAEVITLGTGSALPSKYRNVSATLIRVPEYGNYLFDAGENTLGQIKRVFGKELPDVLSNLKAIWISHLHADHHLGTTSVIKAWHEETSKNEATRNNKLAIASDHGMIHWLTEYSEVENYGFERLELVEMTPMVNKLYEEFTPAQTKAFGLSSIQACQVIVDSQDFVRIGKGATLLIHEATFDDELQGDAIAKKHSTTSEAMNIGKGMGARRILLTHFSQRYQKIPVMDNEVTDQVAIVAFDYMKVKISDFSKIAAFRPALLKLYL</sequence>
<keyword evidence="6" id="KW-0819">tRNA processing</keyword>
<feature type="compositionally biased region" description="Polar residues" evidence="20">
    <location>
        <begin position="129"/>
        <end position="150"/>
    </location>
</feature>
<keyword evidence="12" id="KW-0378">Hydrolase</keyword>
<dbReference type="Gene3D" id="3.30.200.20">
    <property type="entry name" value="Phosphorylase Kinase, domain 1"/>
    <property type="match status" value="1"/>
</dbReference>
<evidence type="ECO:0000259" key="21">
    <source>
        <dbReference type="PROSITE" id="PS50011"/>
    </source>
</evidence>
<comment type="caution">
    <text evidence="22">The sequence shown here is derived from an EMBL/GenBank/DDBJ whole genome shotgun (WGS) entry which is preliminary data.</text>
</comment>
<dbReference type="InterPro" id="IPR027794">
    <property type="entry name" value="tRNase_Z_dom"/>
</dbReference>
<keyword evidence="11" id="KW-0418">Kinase</keyword>
<feature type="compositionally biased region" description="Polar residues" evidence="20">
    <location>
        <begin position="18"/>
        <end position="41"/>
    </location>
</feature>
<evidence type="ECO:0000313" key="22">
    <source>
        <dbReference type="EMBL" id="RAL59464.1"/>
    </source>
</evidence>
<keyword evidence="8" id="KW-0479">Metal-binding</keyword>
<dbReference type="OrthoDB" id="527344at2759"/>
<dbReference type="EMBL" id="QKRW01000052">
    <property type="protein sequence ID" value="RAL59464.1"/>
    <property type="molecule type" value="Genomic_DNA"/>
</dbReference>
<keyword evidence="5" id="KW-0808">Transferase</keyword>
<evidence type="ECO:0000256" key="15">
    <source>
        <dbReference type="ARBA" id="ARBA00037966"/>
    </source>
</evidence>
<dbReference type="GO" id="GO:0004674">
    <property type="term" value="F:protein serine/threonine kinase activity"/>
    <property type="evidence" value="ECO:0007669"/>
    <property type="project" value="UniProtKB-KW"/>
</dbReference>
<dbReference type="GO" id="GO:0046872">
    <property type="term" value="F:metal ion binding"/>
    <property type="evidence" value="ECO:0007669"/>
    <property type="project" value="UniProtKB-KW"/>
</dbReference>
<proteinExistence type="inferred from homology"/>
<evidence type="ECO:0000256" key="7">
    <source>
        <dbReference type="ARBA" id="ARBA00022722"/>
    </source>
</evidence>
<name>A0A395IHV4_9HELO</name>
<dbReference type="PANTHER" id="PTHR12553:SF49">
    <property type="entry name" value="ZINC PHOSPHODIESTERASE ELAC PROTEIN 2"/>
    <property type="match status" value="1"/>
</dbReference>
<dbReference type="GO" id="GO:0004712">
    <property type="term" value="F:protein serine/threonine/tyrosine kinase activity"/>
    <property type="evidence" value="ECO:0007669"/>
    <property type="project" value="UniProtKB-EC"/>
</dbReference>
<dbReference type="SUPFAM" id="SSF56112">
    <property type="entry name" value="Protein kinase-like (PK-like)"/>
    <property type="match status" value="1"/>
</dbReference>
<evidence type="ECO:0000256" key="3">
    <source>
        <dbReference type="ARBA" id="ARBA00007823"/>
    </source>
</evidence>
<evidence type="ECO:0000256" key="18">
    <source>
        <dbReference type="ARBA" id="ARBA00051680"/>
    </source>
</evidence>
<feature type="compositionally biased region" description="Low complexity" evidence="20">
    <location>
        <begin position="181"/>
        <end position="192"/>
    </location>
</feature>
<feature type="compositionally biased region" description="Low complexity" evidence="20">
    <location>
        <begin position="44"/>
        <end position="59"/>
    </location>
</feature>
<evidence type="ECO:0000256" key="8">
    <source>
        <dbReference type="ARBA" id="ARBA00022723"/>
    </source>
</evidence>
<keyword evidence="23" id="KW-1185">Reference proteome</keyword>
<dbReference type="CDD" id="cd07718">
    <property type="entry name" value="RNaseZ_ELAC1_ELAC2-C-term-like_MBL-fold"/>
    <property type="match status" value="1"/>
</dbReference>
<dbReference type="GO" id="GO:0005524">
    <property type="term" value="F:ATP binding"/>
    <property type="evidence" value="ECO:0007669"/>
    <property type="project" value="UniProtKB-UniRule"/>
</dbReference>
<dbReference type="GO" id="GO:1990180">
    <property type="term" value="P:mitochondrial tRNA 3'-end processing"/>
    <property type="evidence" value="ECO:0007669"/>
    <property type="project" value="TreeGrafter"/>
</dbReference>
<dbReference type="Pfam" id="PF12706">
    <property type="entry name" value="Lactamase_B_2"/>
    <property type="match status" value="1"/>
</dbReference>
<dbReference type="InterPro" id="IPR000719">
    <property type="entry name" value="Prot_kinase_dom"/>
</dbReference>
<dbReference type="FunFam" id="1.10.510.10:FF:000612">
    <property type="entry name" value="Serine/threonine-protein kinase AFC2"/>
    <property type="match status" value="1"/>
</dbReference>
<evidence type="ECO:0000256" key="6">
    <source>
        <dbReference type="ARBA" id="ARBA00022694"/>
    </source>
</evidence>
<evidence type="ECO:0000256" key="20">
    <source>
        <dbReference type="SAM" id="MobiDB-lite"/>
    </source>
</evidence>
<comment type="similarity">
    <text evidence="15">Belongs to the protein kinase superfamily. CMGC Ser/Thr protein kinase family. Lammer subfamily.</text>
</comment>
<feature type="compositionally biased region" description="Pro residues" evidence="20">
    <location>
        <begin position="1"/>
        <end position="11"/>
    </location>
</feature>
<evidence type="ECO:0000256" key="4">
    <source>
        <dbReference type="ARBA" id="ARBA00022527"/>
    </source>
</evidence>
<evidence type="ECO:0000256" key="11">
    <source>
        <dbReference type="ARBA" id="ARBA00022777"/>
    </source>
</evidence>
<dbReference type="SUPFAM" id="SSF56281">
    <property type="entry name" value="Metallo-hydrolase/oxidoreductase"/>
    <property type="match status" value="2"/>
</dbReference>
<evidence type="ECO:0000256" key="16">
    <source>
        <dbReference type="ARBA" id="ARBA00049003"/>
    </source>
</evidence>
<evidence type="ECO:0000256" key="10">
    <source>
        <dbReference type="ARBA" id="ARBA00022759"/>
    </source>
</evidence>
<comment type="similarity">
    <text evidence="3">Belongs to the RNase Z family.</text>
</comment>
<dbReference type="Gene3D" id="3.60.15.10">
    <property type="entry name" value="Ribonuclease Z/Hydroxyacylglutathione hydrolase-like"/>
    <property type="match status" value="3"/>
</dbReference>
<reference evidence="22 23" key="1">
    <citation type="submission" date="2018-06" db="EMBL/GenBank/DDBJ databases">
        <title>Genome Sequence of the Brown Rot Fungal Pathogen Monilinia fructigena.</title>
        <authorList>
            <person name="Landi L."/>
            <person name="De Miccolis Angelini R.M."/>
            <person name="Pollastro S."/>
            <person name="Abate D."/>
            <person name="Faretra F."/>
            <person name="Romanazzi G."/>
        </authorList>
    </citation>
    <scope>NUCLEOTIDE SEQUENCE [LARGE SCALE GENOMIC DNA]</scope>
    <source>
        <strain evidence="22 23">Mfrg269</strain>
    </source>
</reference>
<comment type="catalytic activity">
    <reaction evidence="1">
        <text>Endonucleolytic cleavage of RNA, removing extra 3' nucleotides from tRNA precursor, generating 3' termini of tRNAs. A 3'-hydroxy group is left at the tRNA terminus and a 5'-phosphoryl group is left at the trailer molecule.</text>
        <dbReference type="EC" id="3.1.26.11"/>
    </reaction>
</comment>
<comment type="cofactor">
    <cofactor evidence="2">
        <name>Zn(2+)</name>
        <dbReference type="ChEBI" id="CHEBI:29105"/>
    </cofactor>
</comment>
<evidence type="ECO:0000256" key="14">
    <source>
        <dbReference type="ARBA" id="ARBA00022840"/>
    </source>
</evidence>
<evidence type="ECO:0000256" key="13">
    <source>
        <dbReference type="ARBA" id="ARBA00022833"/>
    </source>
</evidence>
<gene>
    <name evidence="22" type="ORF">DID88_006580</name>
</gene>
<dbReference type="PROSITE" id="PS50011">
    <property type="entry name" value="PROTEIN_KINASE_DOM"/>
    <property type="match status" value="1"/>
</dbReference>
<dbReference type="Pfam" id="PF00069">
    <property type="entry name" value="Pkinase"/>
    <property type="match status" value="1"/>
</dbReference>
<organism evidence="22 23">
    <name type="scientific">Monilinia fructigena</name>
    <dbReference type="NCBI Taxonomy" id="38457"/>
    <lineage>
        <taxon>Eukaryota</taxon>
        <taxon>Fungi</taxon>
        <taxon>Dikarya</taxon>
        <taxon>Ascomycota</taxon>
        <taxon>Pezizomycotina</taxon>
        <taxon>Leotiomycetes</taxon>
        <taxon>Helotiales</taxon>
        <taxon>Sclerotiniaceae</taxon>
        <taxon>Monilinia</taxon>
    </lineage>
</organism>
<dbReference type="CDD" id="cd14134">
    <property type="entry name" value="PKc_CLK"/>
    <property type="match status" value="1"/>
</dbReference>
<dbReference type="InterPro" id="IPR011009">
    <property type="entry name" value="Kinase-like_dom_sf"/>
</dbReference>